<dbReference type="Gene3D" id="1.10.443.10">
    <property type="entry name" value="Intergrase catalytic core"/>
    <property type="match status" value="1"/>
</dbReference>
<protein>
    <submittedName>
        <fullName evidence="2">Site-specific integrase</fullName>
    </submittedName>
</protein>
<reference evidence="2 3" key="1">
    <citation type="submission" date="2022-04" db="EMBL/GenBank/DDBJ databases">
        <title>Positive selection, recombination, and allopatry shape intraspecific diversity of widespread and dominant cyanobacteria.</title>
        <authorList>
            <person name="Wei J."/>
            <person name="Shu W."/>
            <person name="Hu C."/>
        </authorList>
    </citation>
    <scope>NUCLEOTIDE SEQUENCE [LARGE SCALE GENOMIC DNA]</scope>
    <source>
        <strain evidence="2 3">GB2-A4</strain>
    </source>
</reference>
<dbReference type="InterPro" id="IPR011010">
    <property type="entry name" value="DNA_brk_join_enz"/>
</dbReference>
<dbReference type="Proteomes" id="UP001464891">
    <property type="component" value="Unassembled WGS sequence"/>
</dbReference>
<gene>
    <name evidence="2" type="ORF">NC998_24765</name>
</gene>
<organism evidence="2 3">
    <name type="scientific">Trichocoleus desertorum GB2-A4</name>
    <dbReference type="NCBI Taxonomy" id="2933944"/>
    <lineage>
        <taxon>Bacteria</taxon>
        <taxon>Bacillati</taxon>
        <taxon>Cyanobacteriota</taxon>
        <taxon>Cyanophyceae</taxon>
        <taxon>Leptolyngbyales</taxon>
        <taxon>Trichocoleusaceae</taxon>
        <taxon>Trichocoleus</taxon>
    </lineage>
</organism>
<name>A0ABV0JEW9_9CYAN</name>
<dbReference type="InterPro" id="IPR013762">
    <property type="entry name" value="Integrase-like_cat_sf"/>
</dbReference>
<comment type="caution">
    <text evidence="2">The sequence shown here is derived from an EMBL/GenBank/DDBJ whole genome shotgun (WGS) entry which is preliminary data.</text>
</comment>
<evidence type="ECO:0000256" key="1">
    <source>
        <dbReference type="ARBA" id="ARBA00023172"/>
    </source>
</evidence>
<keyword evidence="3" id="KW-1185">Reference proteome</keyword>
<dbReference type="RefSeq" id="WP_190442495.1">
    <property type="nucleotide sequence ID" value="NZ_JAMPKM010000025.1"/>
</dbReference>
<proteinExistence type="predicted"/>
<evidence type="ECO:0000313" key="3">
    <source>
        <dbReference type="Proteomes" id="UP001464891"/>
    </source>
</evidence>
<evidence type="ECO:0000313" key="2">
    <source>
        <dbReference type="EMBL" id="MEP0820316.1"/>
    </source>
</evidence>
<dbReference type="EMBL" id="JAMPKM010000025">
    <property type="protein sequence ID" value="MEP0820316.1"/>
    <property type="molecule type" value="Genomic_DNA"/>
</dbReference>
<keyword evidence="1" id="KW-0233">DNA recombination</keyword>
<accession>A0ABV0JEW9</accession>
<dbReference type="SUPFAM" id="SSF56349">
    <property type="entry name" value="DNA breaking-rejoining enzymes"/>
    <property type="match status" value="1"/>
</dbReference>
<sequence length="695" mass="81076">MAKALNLFDARQDYWKYLQANYSIEVTQRSWNEFNTSLLRYVLPQLGFQREDLTRKITAAETEAALAFLKNQPIAVLLKFRVSLQQGFEILQASKASRATYYARTEQFLDWAEKQVWYPDARREKIRDQCCPPIVTGRGDCSNLKLTDQGKRKPYRLPPDNTPIKLQQDLEEYQRFSSAPYYSGRVIEKLKASSMKEYLKGIRLLLGFAKDHAASTVPLEELRLTSLVPLITKESLEDLNGRQQTKLWREAKRKLEAFICDYYSFLKTFSQSFSPHTRVNMLCALLSVAKFLYRDEVERDIDYQQIPIFTVLYRYLEIVQADIKAWRTAGQSVVDQSKKWPDPVEGKTALTLLRETVVEPLRLECAPRDQWGQFRVERAIAKSLQIFLLWHGLCYRPPGRQEELRTLKVSLSCPIQRPAEVPEDGCYFPEPPLERRHKNENGVVDDNYLYRTYVYENQVYPEGVYVLDIRSYKTAEKHGPKLILIRNQILPDGKRLYDYFDQYLCGMWVASGDSEDRFYQWWEAGLQGQRGRWATKGRMEFEPETYREQASSAQSPLWCWGYMFVQPLAGKVMTPQAFSRAFEIPAHRLIGKRPSPHTLRYIWATWAFQQQLSDREIEALAFAMGHTVQTLRTMYEKCTANEKYRAIDEKIEELLLQDLLREASQATQGNLPLLIQVAQQLSPEEQQQLVAALRL</sequence>